<keyword evidence="5" id="KW-0539">Nucleus</keyword>
<evidence type="ECO:0000256" key="1">
    <source>
        <dbReference type="ARBA" id="ARBA00004123"/>
    </source>
</evidence>
<dbReference type="GO" id="GO:1990404">
    <property type="term" value="F:NAD+-protein mono-ADP-ribosyltransferase activity"/>
    <property type="evidence" value="ECO:0007669"/>
    <property type="project" value="TreeGrafter"/>
</dbReference>
<dbReference type="GeneTree" id="ENSGT00940000162035"/>
<evidence type="ECO:0000256" key="2">
    <source>
        <dbReference type="ARBA" id="ARBA00022676"/>
    </source>
</evidence>
<evidence type="ECO:0000313" key="8">
    <source>
        <dbReference type="Ensembl" id="ENSTMTP00000014564.1"/>
    </source>
</evidence>
<reference evidence="8" key="1">
    <citation type="submission" date="2025-08" db="UniProtKB">
        <authorList>
            <consortium name="Ensembl"/>
        </authorList>
    </citation>
    <scope>IDENTIFICATION</scope>
</reference>
<dbReference type="PANTHER" id="PTHR14453">
    <property type="entry name" value="PARP/ZINC FINGER CCCH TYPE DOMAIN CONTAINING PROTEIN"/>
    <property type="match status" value="1"/>
</dbReference>
<protein>
    <submittedName>
        <fullName evidence="8">Uncharacterized protein</fullName>
    </submittedName>
</protein>
<feature type="region of interest" description="Disordered" evidence="6">
    <location>
        <begin position="542"/>
        <end position="561"/>
    </location>
</feature>
<feature type="signal peptide" evidence="7">
    <location>
        <begin position="1"/>
        <end position="29"/>
    </location>
</feature>
<dbReference type="Pfam" id="PF23085">
    <property type="entry name" value="RRM_PARP14_3"/>
    <property type="match status" value="1"/>
</dbReference>
<evidence type="ECO:0000256" key="5">
    <source>
        <dbReference type="ARBA" id="ARBA00023242"/>
    </source>
</evidence>
<proteinExistence type="predicted"/>
<dbReference type="InParanoid" id="A0A674J4Z2"/>
<feature type="chain" id="PRO_5025446839" evidence="7">
    <location>
        <begin position="30"/>
        <end position="874"/>
    </location>
</feature>
<dbReference type="GO" id="GO:0070212">
    <property type="term" value="P:protein poly-ADP-ribosylation"/>
    <property type="evidence" value="ECO:0007669"/>
    <property type="project" value="TreeGrafter"/>
</dbReference>
<feature type="compositionally biased region" description="Low complexity" evidence="6">
    <location>
        <begin position="800"/>
        <end position="810"/>
    </location>
</feature>
<dbReference type="Proteomes" id="UP000472274">
    <property type="component" value="Unplaced"/>
</dbReference>
<evidence type="ECO:0000256" key="6">
    <source>
        <dbReference type="SAM" id="MobiDB-lite"/>
    </source>
</evidence>
<feature type="region of interest" description="Disordered" evidence="6">
    <location>
        <begin position="783"/>
        <end position="812"/>
    </location>
</feature>
<keyword evidence="7" id="KW-0732">Signal</keyword>
<evidence type="ECO:0000256" key="3">
    <source>
        <dbReference type="ARBA" id="ARBA00022679"/>
    </source>
</evidence>
<dbReference type="GO" id="GO:0005737">
    <property type="term" value="C:cytoplasm"/>
    <property type="evidence" value="ECO:0007669"/>
    <property type="project" value="TreeGrafter"/>
</dbReference>
<reference evidence="8" key="2">
    <citation type="submission" date="2025-09" db="UniProtKB">
        <authorList>
            <consortium name="Ensembl"/>
        </authorList>
    </citation>
    <scope>IDENTIFICATION</scope>
</reference>
<keyword evidence="2" id="KW-0328">Glycosyltransferase</keyword>
<dbReference type="Gene3D" id="3.30.70.330">
    <property type="match status" value="1"/>
</dbReference>
<evidence type="ECO:0000256" key="4">
    <source>
        <dbReference type="ARBA" id="ARBA00023027"/>
    </source>
</evidence>
<dbReference type="Ensembl" id="ENSTMTT00000015063.1">
    <property type="protein sequence ID" value="ENSTMTP00000014564.1"/>
    <property type="gene ID" value="ENSTMTG00000010515.1"/>
</dbReference>
<keyword evidence="9" id="KW-1185">Reference proteome</keyword>
<accession>A0A674J4Z2</accession>
<dbReference type="GO" id="GO:0005634">
    <property type="term" value="C:nucleus"/>
    <property type="evidence" value="ECO:0007669"/>
    <property type="project" value="UniProtKB-SubCell"/>
</dbReference>
<name>A0A674J4Z2_9SAUR</name>
<dbReference type="InterPro" id="IPR052056">
    <property type="entry name" value="Mono-ARTD/PARP"/>
</dbReference>
<dbReference type="GO" id="GO:0010629">
    <property type="term" value="P:negative regulation of gene expression"/>
    <property type="evidence" value="ECO:0007669"/>
    <property type="project" value="TreeGrafter"/>
</dbReference>
<evidence type="ECO:0000313" key="9">
    <source>
        <dbReference type="Proteomes" id="UP000472274"/>
    </source>
</evidence>
<keyword evidence="4" id="KW-0520">NAD</keyword>
<keyword evidence="3" id="KW-0808">Transferase</keyword>
<evidence type="ECO:0000256" key="7">
    <source>
        <dbReference type="SAM" id="SignalP"/>
    </source>
</evidence>
<dbReference type="GO" id="GO:0003950">
    <property type="term" value="F:NAD+ poly-ADP-ribosyltransferase activity"/>
    <property type="evidence" value="ECO:0007669"/>
    <property type="project" value="TreeGrafter"/>
</dbReference>
<dbReference type="GO" id="GO:0003714">
    <property type="term" value="F:transcription corepressor activity"/>
    <property type="evidence" value="ECO:0007669"/>
    <property type="project" value="TreeGrafter"/>
</dbReference>
<dbReference type="InterPro" id="IPR012677">
    <property type="entry name" value="Nucleotide-bd_a/b_plait_sf"/>
</dbReference>
<sequence length="874" mass="93477">MGTRCWLEPALSRCWVAWSLLARECLVLAAPGKRAAELRACSTSALLVARLSRPDQAFLISESKWGDLESAAATPQQIPLGAQRGLSPHTALAKSVMWGCLFPSALGRTGLAVAGSLLFALAELLGVEERVRRRPLDGVPLSVEWVQQTDSVLVQSRGAGLSRDLLELYFENKRSGGGSVQAVRVLAGGRAAVISFQDRAGRVLEKPHRLQESDLDLSPYYDFLEPPDCPPEEGAEAPPGEAVAVDGGPQAICVSLEDTAKRQLLECSGALPELQAAFPELTLRLEENGAWISGGDAARRQQLQEQLLDTLQGMAQELLPLPAQTLSFLKRGDVREEVERLLASQGLPACYAPSGSALSVTALSPVAARQAISSLSAALSPFCLAVSAQHLLVSMEPGMLRYLQLYYQELLAGIAEVTLLPLEGTDVTGFRLSGEAGACRAAAEFLQSLLGTISCQPVTLRHPGVARFLLEERGQSILRELESRFQCVIGLEQALSLSSPPPAPGLPRESGPACLTCCCPAEEIKGLLASLQPGDVAGAAQLAGPAAGEAPDSAATSPEEEEDLYTVGEPGTAPFQSQCSMEEEAQLLLAIQQSMDSQRWEEEELQRATELSLLQAALAESLEEALCVAGSAQLTIYSAYEQDVSALPGQLEQALRAQQCQEKVASEALRALPSRCRGYLAQLQRQHTVRISLQDATATVHGFADYTAHAARDLTRLLTRLLQAQLPLGEPAARWPAKSLQPARSPSEPWPIPSNVPAPAGATLMLRRTELIKPRLSWGREPVLTPAGDPLRNMRQTGVSPSPTSTTTPSLHSPALQRLSAVCPTALAGRLLQNLPPRMLRNLLISGRICSWPVSPHLLLCQRCPLASPALCPA</sequence>
<comment type="subcellular location">
    <subcellularLocation>
        <location evidence="1">Nucleus</location>
    </subcellularLocation>
</comment>
<dbReference type="AlphaFoldDB" id="A0A674J4Z2"/>
<dbReference type="PANTHER" id="PTHR14453:SF94">
    <property type="entry name" value="PROTEIN MONO-ADP-RIBOSYLTRANSFERASE PARP10"/>
    <property type="match status" value="1"/>
</dbReference>
<organism evidence="8 9">
    <name type="scientific">Terrapene triunguis</name>
    <name type="common">Three-toed box turtle</name>
    <dbReference type="NCBI Taxonomy" id="2587831"/>
    <lineage>
        <taxon>Eukaryota</taxon>
        <taxon>Metazoa</taxon>
        <taxon>Chordata</taxon>
        <taxon>Craniata</taxon>
        <taxon>Vertebrata</taxon>
        <taxon>Euteleostomi</taxon>
        <taxon>Archelosauria</taxon>
        <taxon>Testudinata</taxon>
        <taxon>Testudines</taxon>
        <taxon>Cryptodira</taxon>
        <taxon>Durocryptodira</taxon>
        <taxon>Testudinoidea</taxon>
        <taxon>Emydidae</taxon>
        <taxon>Terrapene</taxon>
    </lineage>
</organism>